<accession>A0ACB9TIV2</accession>
<protein>
    <submittedName>
        <fullName evidence="1">UDP-glucosyltransferase</fullName>
    </submittedName>
</protein>
<organism evidence="1 2">
    <name type="scientific">Holotrichia oblita</name>
    <name type="common">Chafer beetle</name>
    <dbReference type="NCBI Taxonomy" id="644536"/>
    <lineage>
        <taxon>Eukaryota</taxon>
        <taxon>Metazoa</taxon>
        <taxon>Ecdysozoa</taxon>
        <taxon>Arthropoda</taxon>
        <taxon>Hexapoda</taxon>
        <taxon>Insecta</taxon>
        <taxon>Pterygota</taxon>
        <taxon>Neoptera</taxon>
        <taxon>Endopterygota</taxon>
        <taxon>Coleoptera</taxon>
        <taxon>Polyphaga</taxon>
        <taxon>Scarabaeiformia</taxon>
        <taxon>Scarabaeidae</taxon>
        <taxon>Melolonthinae</taxon>
        <taxon>Holotrichia</taxon>
    </lineage>
</organism>
<comment type="caution">
    <text evidence="1">The sequence shown here is derived from an EMBL/GenBank/DDBJ whole genome shotgun (WGS) entry which is preliminary data.</text>
</comment>
<sequence>MKLCLFVVLGLCVHGIPAANILIVGLLDSVSHRIWYEQLIGGLVEKGHNITLLSYADAKLKVDNYTVIKFPPMDVTEEIQNEMTNTETSFLQNLSELWMWLEISGEIDLQTDSMRAILDYPRDKFDLIMFEMFNGQHLYHLVDYFGNPPVIGLSPLGLSPNILDAMGGHSFSYYPIYCLRYNDQMNLLQRAQNWIMYLIDNYYKWTNIPRLEKLAQDKFGKDITRVHDIEKRIQILLANYDPILDYPIPLPPYIIPVGGLHTKRSTPLENDLQKILDNANQGVIYFALGTIVRPSALPMEKKKMFLEAFSKLDQIVLWKYESDDLTDVPKNVIIRKFFAQNNILAHKNVKLFITHGGGLSTQETMYNGVPIVGIPFFYDQWNNVAKMEAKNLGKGVVLQTLTSNILHDAIKEVLDNPIYSQNIKKLSKAFRSQKETPLERAVFWVENVLEHKDLGHKNVKLFITHGGGLSSQETMYNGVPIVGIPFFYDQWNNVAKMEAKNLGKGLVLQTLTSNVLHDTIKEILDNPIYSQNIKKLSKAFRSQKETPLERAVFWVENVLQSCPNEDVLHSCQKDQVSQEQKFSKKPALNMFLGVILIHYFIGASVDCANILFVSPVASPSHHIWNEVLVSGLLEKRHNITLIGHEEAKIKSINYTVLKITGMDQVFETLNINELLYNKNTPLEDLQLLWDYILAFADLDLNSNALERLLHYPKDAFDLIIFDIVCGHYFYPLIEYFGNPPVVVLSPFALPPYILDAIGSQFYSFFPIIYTTYTDQMTFWQRLENTFMNLCEYYYKWKNMKVMYELAQKRFGGDIVEFDKVERQFQILLANYDATVDFAIPLAPNIIPVGGLHTKRSSKLPNDLLKILNNAKQGVIYFSFGTNIHPSGLSSEKKKIFLNTFGKLKEIILWKYDGDDLEDVPKNVIIKKWYQQNDILGHKNVKLFITHSGGLSTREAMYHGVPVLGIPLFMDQLNNAEKMQVRKLGRRLFMRDLNEETLYESINDVLNNPIYKDNMKRTSELFRDQKETPLERAVYWIEYTLRHKNLSHLSVRTRDMNIYQRENLDLFGFIFVVAAAVLILICIMLKCVYKSYTSESYNKIKSD</sequence>
<proteinExistence type="predicted"/>
<gene>
    <name evidence="1" type="ORF">MML48_2g00003034</name>
</gene>
<reference evidence="1" key="1">
    <citation type="submission" date="2022-04" db="EMBL/GenBank/DDBJ databases">
        <title>Chromosome-scale genome assembly of Holotrichia oblita Faldermann.</title>
        <authorList>
            <person name="Rongchong L."/>
        </authorList>
    </citation>
    <scope>NUCLEOTIDE SEQUENCE</scope>
    <source>
        <strain evidence="1">81SQS9</strain>
    </source>
</reference>
<dbReference type="Proteomes" id="UP001056778">
    <property type="component" value="Chromosome 2"/>
</dbReference>
<evidence type="ECO:0000313" key="2">
    <source>
        <dbReference type="Proteomes" id="UP001056778"/>
    </source>
</evidence>
<name>A0ACB9TIV2_HOLOL</name>
<evidence type="ECO:0000313" key="1">
    <source>
        <dbReference type="EMBL" id="KAI4466730.1"/>
    </source>
</evidence>
<keyword evidence="2" id="KW-1185">Reference proteome</keyword>
<dbReference type="EMBL" id="CM043016">
    <property type="protein sequence ID" value="KAI4466730.1"/>
    <property type="molecule type" value="Genomic_DNA"/>
</dbReference>